<dbReference type="eggNOG" id="COG1268">
    <property type="taxonomic scope" value="Bacteria"/>
</dbReference>
<evidence type="ECO:0000313" key="33">
    <source>
        <dbReference type="Proteomes" id="UP000586951"/>
    </source>
</evidence>
<evidence type="ECO:0000313" key="27">
    <source>
        <dbReference type="Proteomes" id="UP000541955"/>
    </source>
</evidence>
<evidence type="ECO:0000256" key="2">
    <source>
        <dbReference type="ARBA" id="ARBA00010692"/>
    </source>
</evidence>
<evidence type="ECO:0000313" key="13">
    <source>
        <dbReference type="EMBL" id="MBC1562166.1"/>
    </source>
</evidence>
<protein>
    <recommendedName>
        <fullName evidence="8">Biotin transporter</fullName>
    </recommendedName>
</protein>
<dbReference type="PIRSF" id="PIRSF016661">
    <property type="entry name" value="BioY"/>
    <property type="match status" value="1"/>
</dbReference>
<evidence type="ECO:0000313" key="30">
    <source>
        <dbReference type="Proteomes" id="UP000548082"/>
    </source>
</evidence>
<evidence type="ECO:0000256" key="1">
    <source>
        <dbReference type="ARBA" id="ARBA00004651"/>
    </source>
</evidence>
<evidence type="ECO:0000256" key="3">
    <source>
        <dbReference type="ARBA" id="ARBA00022448"/>
    </source>
</evidence>
<dbReference type="Proteomes" id="UP000029844">
    <property type="component" value="Unassembled WGS sequence"/>
</dbReference>
<evidence type="ECO:0000313" key="25">
    <source>
        <dbReference type="Proteomes" id="UP000539064"/>
    </source>
</evidence>
<evidence type="ECO:0000313" key="11">
    <source>
        <dbReference type="EMBL" id="MBC1317434.1"/>
    </source>
</evidence>
<dbReference type="InterPro" id="IPR003784">
    <property type="entry name" value="BioY"/>
</dbReference>
<dbReference type="EMBL" id="JNFA01000025">
    <property type="protein sequence ID" value="KGL39850.1"/>
    <property type="molecule type" value="Genomic_DNA"/>
</dbReference>
<evidence type="ECO:0000313" key="19">
    <source>
        <dbReference type="EMBL" id="MBC2240010.1"/>
    </source>
</evidence>
<evidence type="ECO:0000313" key="31">
    <source>
        <dbReference type="Proteomes" id="UP000550367"/>
    </source>
</evidence>
<reference evidence="23 24" key="2">
    <citation type="submission" date="2020-03" db="EMBL/GenBank/DDBJ databases">
        <title>Soil Listeria distribution.</title>
        <authorList>
            <person name="Liao J."/>
            <person name="Wiedmann M."/>
        </authorList>
    </citation>
    <scope>NUCLEOTIDE SEQUENCE [LARGE SCALE GENOMIC DNA]</scope>
    <source>
        <strain evidence="19 32">FSL L7-0149</strain>
        <strain evidence="20 31">FSL L7-0153</strain>
        <strain evidence="17 23">FSL L7-0245</strain>
        <strain evidence="18 26">FSL L7-0259</strain>
        <strain evidence="15 25">FSL L7-0978</strain>
        <strain evidence="16 30">FSL L7-0990</strain>
        <strain evidence="13 27">FSL L7-1387</strain>
        <strain evidence="14 33">FSL L7-1427</strain>
        <strain evidence="11 28">FSL L7-1816</strain>
        <strain evidence="12 24">FSL L7-1833</strain>
        <strain evidence="21 29">FSL L7-1850</strain>
    </source>
</reference>
<dbReference type="EMBL" id="JAARZA010000002">
    <property type="protein sequence ID" value="MBC2240010.1"/>
    <property type="molecule type" value="Genomic_DNA"/>
</dbReference>
<evidence type="ECO:0000313" key="16">
    <source>
        <dbReference type="EMBL" id="MBC1797409.1"/>
    </source>
</evidence>
<dbReference type="PANTHER" id="PTHR34295:SF4">
    <property type="entry name" value="BIOTIN TRANSPORTER BIOY-RELATED"/>
    <property type="match status" value="1"/>
</dbReference>
<dbReference type="Proteomes" id="UP000541955">
    <property type="component" value="Unassembled WGS sequence"/>
</dbReference>
<evidence type="ECO:0000313" key="10">
    <source>
        <dbReference type="EMBL" id="KGL39850.1"/>
    </source>
</evidence>
<dbReference type="Proteomes" id="UP000586951">
    <property type="component" value="Unassembled WGS sequence"/>
</dbReference>
<dbReference type="AlphaFoldDB" id="A0A099W6U8"/>
<name>A0A099W6U8_9LIST</name>
<dbReference type="Gene3D" id="1.10.1760.20">
    <property type="match status" value="1"/>
</dbReference>
<evidence type="ECO:0000313" key="29">
    <source>
        <dbReference type="Proteomes" id="UP000546244"/>
    </source>
</evidence>
<dbReference type="EMBL" id="JAARVD010000005">
    <property type="protein sequence ID" value="MBC1797409.1"/>
    <property type="molecule type" value="Genomic_DNA"/>
</dbReference>
<keyword evidence="4 8" id="KW-1003">Cell membrane</keyword>
<dbReference type="Proteomes" id="UP000543379">
    <property type="component" value="Unassembled WGS sequence"/>
</dbReference>
<dbReference type="Proteomes" id="UP000548082">
    <property type="component" value="Unassembled WGS sequence"/>
</dbReference>
<feature type="transmembrane region" description="Helical" evidence="9">
    <location>
        <begin position="144"/>
        <end position="169"/>
    </location>
</feature>
<dbReference type="EMBL" id="JAAROL010000003">
    <property type="protein sequence ID" value="MBC1332340.1"/>
    <property type="molecule type" value="Genomic_DNA"/>
</dbReference>
<gene>
    <name evidence="10" type="ORF">EP57_12375</name>
    <name evidence="12" type="ORF">HB759_10380</name>
    <name evidence="11" type="ORF">HB811_11685</name>
    <name evidence="13" type="ORF">HB902_08765</name>
    <name evidence="14" type="ORF">HB907_10970</name>
    <name evidence="21" type="ORF">HBP98_02090</name>
    <name evidence="15" type="ORF">HCA52_05370</name>
    <name evidence="16" type="ORF">HCA55_11785</name>
    <name evidence="20" type="ORF">HCB25_07720</name>
    <name evidence="17" type="ORF">HCB26_07815</name>
    <name evidence="18" type="ORF">HCB27_04810</name>
    <name evidence="19" type="ORF">HCB35_05945</name>
</gene>
<evidence type="ECO:0000313" key="28">
    <source>
        <dbReference type="Proteomes" id="UP000543379"/>
    </source>
</evidence>
<evidence type="ECO:0000256" key="4">
    <source>
        <dbReference type="ARBA" id="ARBA00022475"/>
    </source>
</evidence>
<keyword evidence="3 8" id="KW-0813">Transport</keyword>
<feature type="transmembrane region" description="Helical" evidence="9">
    <location>
        <begin position="33"/>
        <end position="50"/>
    </location>
</feature>
<dbReference type="EMBL" id="JAARRW010000003">
    <property type="protein sequence ID" value="MBC1562166.1"/>
    <property type="molecule type" value="Genomic_DNA"/>
</dbReference>
<evidence type="ECO:0000313" key="32">
    <source>
        <dbReference type="Proteomes" id="UP000553016"/>
    </source>
</evidence>
<keyword evidence="6 9" id="KW-1133">Transmembrane helix</keyword>
<dbReference type="EMBL" id="JAARYD010000002">
    <property type="protein sequence ID" value="MBC2175924.1"/>
    <property type="molecule type" value="Genomic_DNA"/>
</dbReference>
<evidence type="ECO:0000313" key="20">
    <source>
        <dbReference type="EMBL" id="MBC2243955.1"/>
    </source>
</evidence>
<evidence type="ECO:0000313" key="22">
    <source>
        <dbReference type="Proteomes" id="UP000029844"/>
    </source>
</evidence>
<evidence type="ECO:0000256" key="5">
    <source>
        <dbReference type="ARBA" id="ARBA00022692"/>
    </source>
</evidence>
<dbReference type="Proteomes" id="UP000539064">
    <property type="component" value="Unassembled WGS sequence"/>
</dbReference>
<reference evidence="10 22" key="1">
    <citation type="submission" date="2014-05" db="EMBL/GenBank/DDBJ databases">
        <title>Novel Listeriaceae from food processing environments.</title>
        <authorList>
            <person name="den Bakker H.C."/>
        </authorList>
    </citation>
    <scope>NUCLEOTIDE SEQUENCE [LARGE SCALE GENOMIC DNA]</scope>
    <source>
        <strain evidence="10 22">FSL A5-0281</strain>
    </source>
</reference>
<accession>A0A099W6U8</accession>
<proteinExistence type="inferred from homology"/>
<evidence type="ECO:0000313" key="14">
    <source>
        <dbReference type="EMBL" id="MBC1565932.1"/>
    </source>
</evidence>
<dbReference type="STRING" id="1552123.EP57_12375"/>
<dbReference type="GeneID" id="58718147"/>
<feature type="transmembrane region" description="Helical" evidence="9">
    <location>
        <begin position="57"/>
        <end position="80"/>
    </location>
</feature>
<comment type="similarity">
    <text evidence="2 8">Belongs to the BioY family.</text>
</comment>
<dbReference type="Pfam" id="PF02632">
    <property type="entry name" value="BioY"/>
    <property type="match status" value="1"/>
</dbReference>
<dbReference type="EMBL" id="JAARYY010000004">
    <property type="protein sequence ID" value="MBC2243955.1"/>
    <property type="molecule type" value="Genomic_DNA"/>
</dbReference>
<evidence type="ECO:0000256" key="8">
    <source>
        <dbReference type="PIRNR" id="PIRNR016661"/>
    </source>
</evidence>
<dbReference type="EMBL" id="JAARVG010000004">
    <property type="protein sequence ID" value="MBC1792840.1"/>
    <property type="molecule type" value="Genomic_DNA"/>
</dbReference>
<dbReference type="EMBL" id="JAARMV010000001">
    <property type="protein sequence ID" value="MBC2370787.1"/>
    <property type="molecule type" value="Genomic_DNA"/>
</dbReference>
<keyword evidence="22" id="KW-1185">Reference proteome</keyword>
<evidence type="ECO:0000313" key="17">
    <source>
        <dbReference type="EMBL" id="MBC2166475.1"/>
    </source>
</evidence>
<dbReference type="Proteomes" id="UP000532866">
    <property type="component" value="Unassembled WGS sequence"/>
</dbReference>
<feature type="transmembrane region" description="Helical" evidence="9">
    <location>
        <begin position="86"/>
        <end position="103"/>
    </location>
</feature>
<dbReference type="Proteomes" id="UP000541735">
    <property type="component" value="Unassembled WGS sequence"/>
</dbReference>
<dbReference type="EMBL" id="JAAROV010000003">
    <property type="protein sequence ID" value="MBC1317434.1"/>
    <property type="molecule type" value="Genomic_DNA"/>
</dbReference>
<keyword evidence="5 9" id="KW-0812">Transmembrane</keyword>
<dbReference type="EMBL" id="JAARRU010000003">
    <property type="protein sequence ID" value="MBC1565932.1"/>
    <property type="molecule type" value="Genomic_DNA"/>
</dbReference>
<feature type="transmembrane region" description="Helical" evidence="9">
    <location>
        <begin position="110"/>
        <end position="132"/>
    </location>
</feature>
<dbReference type="Proteomes" id="UP000553016">
    <property type="component" value="Unassembled WGS sequence"/>
</dbReference>
<evidence type="ECO:0000256" key="9">
    <source>
        <dbReference type="SAM" id="Phobius"/>
    </source>
</evidence>
<dbReference type="Proteomes" id="UP000550367">
    <property type="component" value="Unassembled WGS sequence"/>
</dbReference>
<evidence type="ECO:0000313" key="15">
    <source>
        <dbReference type="EMBL" id="MBC1792840.1"/>
    </source>
</evidence>
<organism evidence="10 22">
    <name type="scientific">Listeria booriae</name>
    <dbReference type="NCBI Taxonomy" id="1552123"/>
    <lineage>
        <taxon>Bacteria</taxon>
        <taxon>Bacillati</taxon>
        <taxon>Bacillota</taxon>
        <taxon>Bacilli</taxon>
        <taxon>Bacillales</taxon>
        <taxon>Listeriaceae</taxon>
        <taxon>Listeria</taxon>
    </lineage>
</organism>
<evidence type="ECO:0000313" key="23">
    <source>
        <dbReference type="Proteomes" id="UP000519573"/>
    </source>
</evidence>
<keyword evidence="7 8" id="KW-0472">Membrane</keyword>
<dbReference type="RefSeq" id="WP_036087074.1">
    <property type="nucleotide sequence ID" value="NZ_CBCSHQ010000021.1"/>
</dbReference>
<evidence type="ECO:0000313" key="26">
    <source>
        <dbReference type="Proteomes" id="UP000541735"/>
    </source>
</evidence>
<evidence type="ECO:0000313" key="24">
    <source>
        <dbReference type="Proteomes" id="UP000532866"/>
    </source>
</evidence>
<evidence type="ECO:0000256" key="6">
    <source>
        <dbReference type="ARBA" id="ARBA00022989"/>
    </source>
</evidence>
<dbReference type="Proteomes" id="UP000546244">
    <property type="component" value="Unassembled WGS sequence"/>
</dbReference>
<sequence>MRNEKLKQLIINALFAVIIAILAQVTIPIGPIPLTGQTLAVGLAATILSPRNATISVAVYIVLGAIGVPVFAGMSAGLGILFGPTGGFIIGFLFNAYITAFIIEKTDFRLSYAILANIIGAMVTLLFGAAWLKFGAGMPWNTAFMAGIVPFIIPGIIKATLAALFGITIRKRLVTAKLI</sequence>
<comment type="subcellular location">
    <subcellularLocation>
        <location evidence="1 8">Cell membrane</location>
        <topology evidence="1 8">Multi-pass membrane protein</topology>
    </subcellularLocation>
</comment>
<dbReference type="GO" id="GO:0005886">
    <property type="term" value="C:plasma membrane"/>
    <property type="evidence" value="ECO:0007669"/>
    <property type="project" value="UniProtKB-SubCell"/>
</dbReference>
<dbReference type="OrthoDB" id="9803495at2"/>
<feature type="transmembrane region" description="Helical" evidence="9">
    <location>
        <begin position="9"/>
        <end position="27"/>
    </location>
</feature>
<dbReference type="EMBL" id="JAARYH010000003">
    <property type="protein sequence ID" value="MBC2166475.1"/>
    <property type="molecule type" value="Genomic_DNA"/>
</dbReference>
<evidence type="ECO:0000313" key="21">
    <source>
        <dbReference type="EMBL" id="MBC2370787.1"/>
    </source>
</evidence>
<evidence type="ECO:0000256" key="7">
    <source>
        <dbReference type="ARBA" id="ARBA00023136"/>
    </source>
</evidence>
<evidence type="ECO:0000313" key="12">
    <source>
        <dbReference type="EMBL" id="MBC1332340.1"/>
    </source>
</evidence>
<evidence type="ECO:0000313" key="18">
    <source>
        <dbReference type="EMBL" id="MBC2175924.1"/>
    </source>
</evidence>
<comment type="caution">
    <text evidence="10">The sequence shown here is derived from an EMBL/GenBank/DDBJ whole genome shotgun (WGS) entry which is preliminary data.</text>
</comment>
<dbReference type="PANTHER" id="PTHR34295">
    <property type="entry name" value="BIOTIN TRANSPORTER BIOY"/>
    <property type="match status" value="1"/>
</dbReference>
<dbReference type="Proteomes" id="UP000519573">
    <property type="component" value="Unassembled WGS sequence"/>
</dbReference>
<dbReference type="GO" id="GO:0015225">
    <property type="term" value="F:biotin transmembrane transporter activity"/>
    <property type="evidence" value="ECO:0007669"/>
    <property type="project" value="UniProtKB-UniRule"/>
</dbReference>